<evidence type="ECO:0000256" key="1">
    <source>
        <dbReference type="SAM" id="MobiDB-lite"/>
    </source>
</evidence>
<dbReference type="EMBL" id="OANT01000001">
    <property type="protein sequence ID" value="SNX43771.1"/>
    <property type="molecule type" value="Genomic_DNA"/>
</dbReference>
<organism evidence="2 3">
    <name type="scientific">Acinetobacter puyangensis</name>
    <dbReference type="NCBI Taxonomy" id="1096779"/>
    <lineage>
        <taxon>Bacteria</taxon>
        <taxon>Pseudomonadati</taxon>
        <taxon>Pseudomonadota</taxon>
        <taxon>Gammaproteobacteria</taxon>
        <taxon>Moraxellales</taxon>
        <taxon>Moraxellaceae</taxon>
        <taxon>Acinetobacter</taxon>
    </lineage>
</organism>
<accession>A0A240E5G6</accession>
<feature type="region of interest" description="Disordered" evidence="1">
    <location>
        <begin position="22"/>
        <end position="49"/>
    </location>
</feature>
<protein>
    <recommendedName>
        <fullName evidence="4">Lipoprotein</fullName>
    </recommendedName>
</protein>
<keyword evidence="3" id="KW-1185">Reference proteome</keyword>
<gene>
    <name evidence="2" type="ORF">SAMN05421731_101815</name>
</gene>
<evidence type="ECO:0000313" key="3">
    <source>
        <dbReference type="Proteomes" id="UP000219042"/>
    </source>
</evidence>
<dbReference type="RefSeq" id="WP_097078019.1">
    <property type="nucleotide sequence ID" value="NZ_BAABHT010000020.1"/>
</dbReference>
<dbReference type="Proteomes" id="UP000219042">
    <property type="component" value="Unassembled WGS sequence"/>
</dbReference>
<proteinExistence type="predicted"/>
<sequence length="223" mass="25155">MKKSLIYIAVFNAMMMVSGCGGSDNGERSNDSSANSKGENNTDSQNIGNIQSTPYIAGQILDKNSFNIPCYELISGLADDAKQNRNYIEIQFESRSTGIVFRIVLPTKRSLYENTLGKYKVLGPVDVDTLNPDNKFLLNVKVPYGDLFADNAERFYSNSSYYTDLYYTELINIIEEKKENGNVTLLLRFKFNHEMLYYKAGNLQSNSELNNGELLLRVEVLDA</sequence>
<name>A0A240E5G6_9GAMM</name>
<dbReference type="AlphaFoldDB" id="A0A240E5G6"/>
<evidence type="ECO:0000313" key="2">
    <source>
        <dbReference type="EMBL" id="SNX43771.1"/>
    </source>
</evidence>
<evidence type="ECO:0008006" key="4">
    <source>
        <dbReference type="Google" id="ProtNLM"/>
    </source>
</evidence>
<dbReference type="PROSITE" id="PS51257">
    <property type="entry name" value="PROKAR_LIPOPROTEIN"/>
    <property type="match status" value="1"/>
</dbReference>
<feature type="compositionally biased region" description="Polar residues" evidence="1">
    <location>
        <begin position="31"/>
        <end position="49"/>
    </location>
</feature>
<reference evidence="3" key="1">
    <citation type="submission" date="2016-09" db="EMBL/GenBank/DDBJ databases">
        <authorList>
            <person name="Varghese N."/>
            <person name="Submissions S."/>
        </authorList>
    </citation>
    <scope>NUCLEOTIDE SEQUENCE [LARGE SCALE GENOMIC DNA]</scope>
    <source>
        <strain evidence="3">ANC 4466</strain>
    </source>
</reference>